<dbReference type="AlphaFoldDB" id="A0A2H4U507"/>
<evidence type="ECO:0000313" key="3">
    <source>
        <dbReference type="Proteomes" id="UP000232133"/>
    </source>
</evidence>
<keyword evidence="1" id="KW-0812">Transmembrane</keyword>
<proteinExistence type="predicted"/>
<name>A0A2H4U507_METSM</name>
<feature type="transmembrane region" description="Helical" evidence="1">
    <location>
        <begin position="33"/>
        <end position="49"/>
    </location>
</feature>
<dbReference type="GeneID" id="78817131"/>
<evidence type="ECO:0000313" key="2">
    <source>
        <dbReference type="EMBL" id="ATZ59191.1"/>
    </source>
</evidence>
<protein>
    <submittedName>
        <fullName evidence="2">Uncharacterized protein</fullName>
    </submittedName>
</protein>
<feature type="transmembrane region" description="Helical" evidence="1">
    <location>
        <begin position="7"/>
        <end position="27"/>
    </location>
</feature>
<keyword evidence="1" id="KW-1133">Transmembrane helix</keyword>
<gene>
    <name evidence="2" type="ORF">BK798_01585</name>
</gene>
<dbReference type="OMA" id="FASFICV"/>
<dbReference type="Proteomes" id="UP000232133">
    <property type="component" value="Chromosome"/>
</dbReference>
<feature type="transmembrane region" description="Helical" evidence="1">
    <location>
        <begin position="87"/>
        <end position="111"/>
    </location>
</feature>
<accession>A0A2H4U507</accession>
<keyword evidence="1" id="KW-0472">Membrane</keyword>
<organism evidence="2 3">
    <name type="scientific">Methanobrevibacter smithii</name>
    <dbReference type="NCBI Taxonomy" id="2173"/>
    <lineage>
        <taxon>Archaea</taxon>
        <taxon>Methanobacteriati</taxon>
        <taxon>Methanobacteriota</taxon>
        <taxon>Methanomada group</taxon>
        <taxon>Methanobacteria</taxon>
        <taxon>Methanobacteriales</taxon>
        <taxon>Methanobacteriaceae</taxon>
        <taxon>Methanobrevibacter</taxon>
    </lineage>
</organism>
<evidence type="ECO:0000256" key="1">
    <source>
        <dbReference type="SAM" id="Phobius"/>
    </source>
</evidence>
<feature type="transmembrane region" description="Helical" evidence="1">
    <location>
        <begin position="56"/>
        <end position="75"/>
    </location>
</feature>
<reference evidence="2 3" key="1">
    <citation type="submission" date="2016-10" db="EMBL/GenBank/DDBJ databases">
        <authorList>
            <person name="Varghese N."/>
        </authorList>
    </citation>
    <scope>NUCLEOTIDE SEQUENCE [LARGE SCALE GENOMIC DNA]</scope>
    <source>
        <strain evidence="2 3">KB11</strain>
    </source>
</reference>
<dbReference type="RefSeq" id="WP_004032255.1">
    <property type="nucleotide sequence ID" value="NZ_AP025586.1"/>
</dbReference>
<sequence>MDFKNFIDWKSFIMGAAFASFICVVASQYQLDWLYAFAAIGLLYVGYKAKNMKWGAILGAIAATPLFVLAAYGVFGPLSDSSFDPQVSMFVTLIAVLMVGALVGFVGAYTYRNRQRAIAAKEKQAKTGKNKKGKK</sequence>
<dbReference type="EMBL" id="CP017803">
    <property type="protein sequence ID" value="ATZ59191.1"/>
    <property type="molecule type" value="Genomic_DNA"/>
</dbReference>